<dbReference type="Proteomes" id="UP000019140">
    <property type="component" value="Unassembled WGS sequence"/>
</dbReference>
<accession>W4M6T8</accession>
<comment type="caution">
    <text evidence="2">The sequence shown here is derived from an EMBL/GenBank/DDBJ whole genome shotgun (WGS) entry which is preliminary data.</text>
</comment>
<proteinExistence type="predicted"/>
<feature type="signal peptide" evidence="1">
    <location>
        <begin position="1"/>
        <end position="18"/>
    </location>
</feature>
<name>W4M6T8_9BACT</name>
<dbReference type="SUPFAM" id="SSF51126">
    <property type="entry name" value="Pectin lyase-like"/>
    <property type="match status" value="1"/>
</dbReference>
<dbReference type="Gene3D" id="2.160.20.20">
    <property type="match status" value="1"/>
</dbReference>
<evidence type="ECO:0000256" key="1">
    <source>
        <dbReference type="SAM" id="SignalP"/>
    </source>
</evidence>
<dbReference type="InterPro" id="IPR012332">
    <property type="entry name" value="Autotransporter_pectin_lyase_C"/>
</dbReference>
<evidence type="ECO:0000313" key="3">
    <source>
        <dbReference type="Proteomes" id="UP000019140"/>
    </source>
</evidence>
<gene>
    <name evidence="2" type="ORF">ETSY2_20320</name>
</gene>
<dbReference type="InterPro" id="IPR011050">
    <property type="entry name" value="Pectin_lyase_fold/virulence"/>
</dbReference>
<sequence>MMKTFSMLTMLLFVFALANPGLARTRSVNCNNSDETIAGVLARSDPGDIIRIRGTCREQVVITTDRLTLEGRNNAVIDGENVDLVGVPALWIIDAAQGIVITGELTVQNSAAIGISVVNNAQAFFRGNIVSQHNASHGIIAFSGGSVLFDTETVNTMDNGGDGLAVANGANAYLNLAPFDAFMVTSERNLHGIHVANGGSMQMLGGTLRAAENRAHGLRVAYGANLFITGLGKVYLQDNHLQGLNIESNAQALVRKSPRITEKTVTITGNAMAGVSVQAGFIDLREAEITANGSMDNGFDVDLGFGTRAHLTGNTIDTLNCDMTVLLSPATDVACPAP</sequence>
<reference evidence="2 3" key="1">
    <citation type="journal article" date="2014" name="Nature">
        <title>An environmental bacterial taxon with a large and distinct metabolic repertoire.</title>
        <authorList>
            <person name="Wilson M.C."/>
            <person name="Mori T."/>
            <person name="Ruckert C."/>
            <person name="Uria A.R."/>
            <person name="Helf M.J."/>
            <person name="Takada K."/>
            <person name="Gernert C."/>
            <person name="Steffens U.A."/>
            <person name="Heycke N."/>
            <person name="Schmitt S."/>
            <person name="Rinke C."/>
            <person name="Helfrich E.J."/>
            <person name="Brachmann A.O."/>
            <person name="Gurgui C."/>
            <person name="Wakimoto T."/>
            <person name="Kracht M."/>
            <person name="Crusemann M."/>
            <person name="Hentschel U."/>
            <person name="Abe I."/>
            <person name="Matsunaga S."/>
            <person name="Kalinowski J."/>
            <person name="Takeyama H."/>
            <person name="Piel J."/>
        </authorList>
    </citation>
    <scope>NUCLEOTIDE SEQUENCE [LARGE SCALE GENOMIC DNA]</scope>
    <source>
        <strain evidence="3">TSY2</strain>
    </source>
</reference>
<keyword evidence="3" id="KW-1185">Reference proteome</keyword>
<dbReference type="AlphaFoldDB" id="W4M6T8"/>
<evidence type="ECO:0008006" key="4">
    <source>
        <dbReference type="Google" id="ProtNLM"/>
    </source>
</evidence>
<dbReference type="EMBL" id="AZHX01000841">
    <property type="protein sequence ID" value="ETX05888.1"/>
    <property type="molecule type" value="Genomic_DNA"/>
</dbReference>
<protein>
    <recommendedName>
        <fullName evidence="4">Right handed beta helix domain-containing protein</fullName>
    </recommendedName>
</protein>
<organism evidence="2 3">
    <name type="scientific">Candidatus Entotheonella gemina</name>
    <dbReference type="NCBI Taxonomy" id="1429439"/>
    <lineage>
        <taxon>Bacteria</taxon>
        <taxon>Pseudomonadati</taxon>
        <taxon>Nitrospinota/Tectimicrobiota group</taxon>
        <taxon>Candidatus Tectimicrobiota</taxon>
        <taxon>Candidatus Entotheonellia</taxon>
        <taxon>Candidatus Entotheonellales</taxon>
        <taxon>Candidatus Entotheonellaceae</taxon>
        <taxon>Candidatus Entotheonella</taxon>
    </lineage>
</organism>
<feature type="chain" id="PRO_5004844781" description="Right handed beta helix domain-containing protein" evidence="1">
    <location>
        <begin position="19"/>
        <end position="338"/>
    </location>
</feature>
<evidence type="ECO:0000313" key="2">
    <source>
        <dbReference type="EMBL" id="ETX05888.1"/>
    </source>
</evidence>
<keyword evidence="1" id="KW-0732">Signal</keyword>
<dbReference type="HOGENOM" id="CLU_820585_0_0_7"/>